<dbReference type="PANTHER" id="PTHR34227">
    <property type="entry name" value="CHAPERONE PROTEIN YCDY"/>
    <property type="match status" value="1"/>
</dbReference>
<reference evidence="2" key="1">
    <citation type="submission" date="2020-01" db="EMBL/GenBank/DDBJ databases">
        <authorList>
            <person name="Meier V. D."/>
            <person name="Meier V D."/>
        </authorList>
    </citation>
    <scope>NUCLEOTIDE SEQUENCE</scope>
    <source>
        <strain evidence="2">HLG_WM_MAG_01</strain>
    </source>
</reference>
<dbReference type="Gene3D" id="1.10.3480.10">
    <property type="entry name" value="TorD-like"/>
    <property type="match status" value="1"/>
</dbReference>
<accession>A0A6S6SJ11</accession>
<dbReference type="SUPFAM" id="SSF89155">
    <property type="entry name" value="TorD-like"/>
    <property type="match status" value="1"/>
</dbReference>
<gene>
    <name evidence="2" type="ORF">HELGO_WM2945</name>
</gene>
<dbReference type="EMBL" id="CACVAS010000036">
    <property type="protein sequence ID" value="CAA6804996.1"/>
    <property type="molecule type" value="Genomic_DNA"/>
</dbReference>
<name>A0A6S6SJ11_9BACT</name>
<dbReference type="AlphaFoldDB" id="A0A6S6SJ11"/>
<evidence type="ECO:0000313" key="2">
    <source>
        <dbReference type="EMBL" id="CAA6804996.1"/>
    </source>
</evidence>
<keyword evidence="1" id="KW-0143">Chaperone</keyword>
<dbReference type="InterPro" id="IPR020945">
    <property type="entry name" value="DMSO/NO3_reduct_chaperone"/>
</dbReference>
<dbReference type="InterPro" id="IPR050289">
    <property type="entry name" value="TorD/DmsD_chaperones"/>
</dbReference>
<evidence type="ECO:0008006" key="3">
    <source>
        <dbReference type="Google" id="ProtNLM"/>
    </source>
</evidence>
<dbReference type="InterPro" id="IPR036411">
    <property type="entry name" value="TorD-like_sf"/>
</dbReference>
<organism evidence="2">
    <name type="scientific">uncultured Sulfurovum sp</name>
    <dbReference type="NCBI Taxonomy" id="269237"/>
    <lineage>
        <taxon>Bacteria</taxon>
        <taxon>Pseudomonadati</taxon>
        <taxon>Campylobacterota</taxon>
        <taxon>Epsilonproteobacteria</taxon>
        <taxon>Campylobacterales</taxon>
        <taxon>Sulfurovaceae</taxon>
        <taxon>Sulfurovum</taxon>
        <taxon>environmental samples</taxon>
    </lineage>
</organism>
<evidence type="ECO:0000256" key="1">
    <source>
        <dbReference type="ARBA" id="ARBA00023186"/>
    </source>
</evidence>
<proteinExistence type="predicted"/>
<protein>
    <recommendedName>
        <fullName evidence="3">Oxidoreductase component of anaerobic dehydrogenases Chaperone protein TorD</fullName>
    </recommendedName>
</protein>
<dbReference type="Pfam" id="PF02613">
    <property type="entry name" value="Nitrate_red_del"/>
    <property type="match status" value="1"/>
</dbReference>
<sequence>MKESYRMEELKIELQNRIAIYGLISRLMLVEVDEKFLDTIEKDEALLTLFPNYKEWDKRNELPRKELVDEYYNVDFANLFLMHLVPYESFYTRDDQMIESGTANPVLDLYNELDFRVELEKARVVSPDHIGVELEFMYVLSVAALKAFNEDNKDDLCELYQVQRAFLKEHLLEWAPLFLINAKRESRTPLYHDGTELTLEFILSDFEYLTQKLSDYCGLSLK</sequence>
<dbReference type="PANTHER" id="PTHR34227:SF1">
    <property type="entry name" value="DIMETHYL SULFOXIDE REDUCTASE CHAPERONE-RELATED"/>
    <property type="match status" value="1"/>
</dbReference>